<accession>A0A9D4MBH7</accession>
<proteinExistence type="predicted"/>
<reference evidence="1" key="2">
    <citation type="submission" date="2020-11" db="EMBL/GenBank/DDBJ databases">
        <authorList>
            <person name="McCartney M.A."/>
            <person name="Auch B."/>
            <person name="Kono T."/>
            <person name="Mallez S."/>
            <person name="Becker A."/>
            <person name="Gohl D.M."/>
            <person name="Silverstein K.A.T."/>
            <person name="Koren S."/>
            <person name="Bechman K.B."/>
            <person name="Herman A."/>
            <person name="Abrahante J.E."/>
            <person name="Garbe J."/>
        </authorList>
    </citation>
    <scope>NUCLEOTIDE SEQUENCE</scope>
    <source>
        <strain evidence="1">Duluth1</strain>
        <tissue evidence="1">Whole animal</tissue>
    </source>
</reference>
<reference evidence="1" key="1">
    <citation type="journal article" date="2019" name="bioRxiv">
        <title>The Genome of the Zebra Mussel, Dreissena polymorpha: A Resource for Invasive Species Research.</title>
        <authorList>
            <person name="McCartney M.A."/>
            <person name="Auch B."/>
            <person name="Kono T."/>
            <person name="Mallez S."/>
            <person name="Zhang Y."/>
            <person name="Obille A."/>
            <person name="Becker A."/>
            <person name="Abrahante J.E."/>
            <person name="Garbe J."/>
            <person name="Badalamenti J.P."/>
            <person name="Herman A."/>
            <person name="Mangelson H."/>
            <person name="Liachko I."/>
            <person name="Sullivan S."/>
            <person name="Sone E.D."/>
            <person name="Koren S."/>
            <person name="Silverstein K.A.T."/>
            <person name="Beckman K.B."/>
            <person name="Gohl D.M."/>
        </authorList>
    </citation>
    <scope>NUCLEOTIDE SEQUENCE</scope>
    <source>
        <strain evidence="1">Duluth1</strain>
        <tissue evidence="1">Whole animal</tissue>
    </source>
</reference>
<dbReference type="EMBL" id="JAIWYP010000002">
    <property type="protein sequence ID" value="KAH3873608.1"/>
    <property type="molecule type" value="Genomic_DNA"/>
</dbReference>
<dbReference type="Proteomes" id="UP000828390">
    <property type="component" value="Unassembled WGS sequence"/>
</dbReference>
<name>A0A9D4MBH7_DREPO</name>
<evidence type="ECO:0000313" key="1">
    <source>
        <dbReference type="EMBL" id="KAH3873608.1"/>
    </source>
</evidence>
<gene>
    <name evidence="1" type="ORF">DPMN_036846</name>
</gene>
<dbReference type="AlphaFoldDB" id="A0A9D4MBH7"/>
<protein>
    <submittedName>
        <fullName evidence="1">Uncharacterized protein</fullName>
    </submittedName>
</protein>
<keyword evidence="2" id="KW-1185">Reference proteome</keyword>
<organism evidence="1 2">
    <name type="scientific">Dreissena polymorpha</name>
    <name type="common">Zebra mussel</name>
    <name type="synonym">Mytilus polymorpha</name>
    <dbReference type="NCBI Taxonomy" id="45954"/>
    <lineage>
        <taxon>Eukaryota</taxon>
        <taxon>Metazoa</taxon>
        <taxon>Spiralia</taxon>
        <taxon>Lophotrochozoa</taxon>
        <taxon>Mollusca</taxon>
        <taxon>Bivalvia</taxon>
        <taxon>Autobranchia</taxon>
        <taxon>Heteroconchia</taxon>
        <taxon>Euheterodonta</taxon>
        <taxon>Imparidentia</taxon>
        <taxon>Neoheterodontei</taxon>
        <taxon>Myida</taxon>
        <taxon>Dreissenoidea</taxon>
        <taxon>Dreissenidae</taxon>
        <taxon>Dreissena</taxon>
    </lineage>
</organism>
<evidence type="ECO:0000313" key="2">
    <source>
        <dbReference type="Proteomes" id="UP000828390"/>
    </source>
</evidence>
<sequence length="56" mass="6410">MVWLCQGLGIRSEILVSGENQVYQPSLGSCCQTKKYYLYPDRVLKLTSAFKHWASL</sequence>
<comment type="caution">
    <text evidence="1">The sequence shown here is derived from an EMBL/GenBank/DDBJ whole genome shotgun (WGS) entry which is preliminary data.</text>
</comment>